<dbReference type="AlphaFoldDB" id="A0A0C9SKP3"/>
<evidence type="ECO:0000313" key="2">
    <source>
        <dbReference type="Proteomes" id="UP000053263"/>
    </source>
</evidence>
<proteinExistence type="predicted"/>
<gene>
    <name evidence="1" type="ORF">PLICRDRAFT_368606</name>
</gene>
<evidence type="ECO:0000313" key="1">
    <source>
        <dbReference type="EMBL" id="KII84086.1"/>
    </source>
</evidence>
<dbReference type="Proteomes" id="UP000053263">
    <property type="component" value="Unassembled WGS sequence"/>
</dbReference>
<organism evidence="1 2">
    <name type="scientific">Plicaturopsis crispa FD-325 SS-3</name>
    <dbReference type="NCBI Taxonomy" id="944288"/>
    <lineage>
        <taxon>Eukaryota</taxon>
        <taxon>Fungi</taxon>
        <taxon>Dikarya</taxon>
        <taxon>Basidiomycota</taxon>
        <taxon>Agaricomycotina</taxon>
        <taxon>Agaricomycetes</taxon>
        <taxon>Agaricomycetidae</taxon>
        <taxon>Amylocorticiales</taxon>
        <taxon>Amylocorticiaceae</taxon>
        <taxon>Plicatura</taxon>
        <taxon>Plicaturopsis crispa</taxon>
    </lineage>
</organism>
<keyword evidence="2" id="KW-1185">Reference proteome</keyword>
<dbReference type="EMBL" id="KN832572">
    <property type="protein sequence ID" value="KII84086.1"/>
    <property type="molecule type" value="Genomic_DNA"/>
</dbReference>
<accession>A0A0C9SKP3</accession>
<dbReference type="HOGENOM" id="CLU_1826083_0_0_1"/>
<protein>
    <submittedName>
        <fullName evidence="1">Uncharacterized protein</fullName>
    </submittedName>
</protein>
<dbReference type="OrthoDB" id="2579508at2759"/>
<reference evidence="1 2" key="1">
    <citation type="submission" date="2014-06" db="EMBL/GenBank/DDBJ databases">
        <title>Evolutionary Origins and Diversification of the Mycorrhizal Mutualists.</title>
        <authorList>
            <consortium name="DOE Joint Genome Institute"/>
            <consortium name="Mycorrhizal Genomics Consortium"/>
            <person name="Kohler A."/>
            <person name="Kuo A."/>
            <person name="Nagy L.G."/>
            <person name="Floudas D."/>
            <person name="Copeland A."/>
            <person name="Barry K.W."/>
            <person name="Cichocki N."/>
            <person name="Veneault-Fourrey C."/>
            <person name="LaButti K."/>
            <person name="Lindquist E.A."/>
            <person name="Lipzen A."/>
            <person name="Lundell T."/>
            <person name="Morin E."/>
            <person name="Murat C."/>
            <person name="Riley R."/>
            <person name="Ohm R."/>
            <person name="Sun H."/>
            <person name="Tunlid A."/>
            <person name="Henrissat B."/>
            <person name="Grigoriev I.V."/>
            <person name="Hibbett D.S."/>
            <person name="Martin F."/>
        </authorList>
    </citation>
    <scope>NUCLEOTIDE SEQUENCE [LARGE SCALE GENOMIC DNA]</scope>
    <source>
        <strain evidence="1 2">FD-325 SS-3</strain>
    </source>
</reference>
<sequence length="141" mass="16028">MGPQELSDEDFKEFHRLEKTEGLSDPYTKAETTWAAIHDRCYNSDSRYFILTNYNMWILGSFSPNLSVVYQTPLMCCDQKDPTMMQCLALWIAMAASATPNPLRFPEDEPADYDEVPCTFGDLAKCPAEELAELYAVASLY</sequence>
<name>A0A0C9SKP3_PLICR</name>